<dbReference type="Proteomes" id="UP000241474">
    <property type="component" value="Segment"/>
</dbReference>
<proteinExistence type="predicted"/>
<sequence>MNHLINIINRIFDQDKNKAEKISRYLTTMIDQDYITDDDENILYQLSQEFINMSDNLFEFIGNVVNQNIVFNVPQLSIYLSEDKIDVPCSRLNTYLKCYWHKITYKSGLLREKVWVPIKDFSGNIIIERANLISYQKEDLPYLLIYISRYLKTIDYRTS</sequence>
<protein>
    <submittedName>
        <fullName evidence="1">Uncharacterized protein</fullName>
    </submittedName>
</protein>
<name>A0A0G2Y1J7_MIMIV</name>
<accession>A0A0G2Y1J7</accession>
<organismHost>
    <name type="scientific">Acanthamoeba polyphaga</name>
    <name type="common">Amoeba</name>
    <dbReference type="NCBI Taxonomy" id="5757"/>
</organismHost>
<reference evidence="1 2" key="1">
    <citation type="submission" date="2014-10" db="EMBL/GenBank/DDBJ databases">
        <title>Pan-genome analysis of Brazilian lineage A amoebal mimiviruses.</title>
        <authorList>
            <person name="Assis F.L."/>
            <person name="Abrahao J.S."/>
            <person name="Kroon E.G."/>
            <person name="Dornas F.P."/>
            <person name="Andrade K.R."/>
            <person name="Borato P.V.M."/>
            <person name="Pilotto M.R."/>
            <person name="Benamar S."/>
            <person name="LaScola B."/>
            <person name="Colson P."/>
        </authorList>
    </citation>
    <scope>NUCLEOTIDE SEQUENCE [LARGE SCALE GENOMIC DNA]</scope>
    <source>
        <strain evidence="1 2">Oyster</strain>
    </source>
</reference>
<evidence type="ECO:0000313" key="1">
    <source>
        <dbReference type="EMBL" id="AKI79548.1"/>
    </source>
</evidence>
<evidence type="ECO:0000313" key="2">
    <source>
        <dbReference type="Proteomes" id="UP000241474"/>
    </source>
</evidence>
<organism evidence="1 2">
    <name type="scientific">Acanthamoeba polyphaga mimivirus</name>
    <name type="common">APMV</name>
    <dbReference type="NCBI Taxonomy" id="212035"/>
    <lineage>
        <taxon>Viruses</taxon>
        <taxon>Varidnaviria</taxon>
        <taxon>Bamfordvirae</taxon>
        <taxon>Nucleocytoviricota</taxon>
        <taxon>Megaviricetes</taxon>
        <taxon>Imitervirales</taxon>
        <taxon>Mimiviridae</taxon>
        <taxon>Megamimivirinae</taxon>
        <taxon>Mimivirus</taxon>
        <taxon>Mimivirus bradfordmassiliense</taxon>
    </lineage>
</organism>
<dbReference type="EMBL" id="KM982401">
    <property type="protein sequence ID" value="AKI79548.1"/>
    <property type="molecule type" value="Genomic_DNA"/>
</dbReference>